<sequence>MVISGIHGTSHLVIDESYESLEFFRRCWWKHNIQNTLHGIETQPYLHRKVPAEEIELAAESDLSESDEGFVKFDWKPVDNHEPKHRTTSDQLSYKSSYSSYAIESEKSCCDTSGRMGQNGMDFDSDDEKQRRRLKADARRKRAAACLASIVISIRSDGKDENKRDVAKSTTSGV</sequence>
<gene>
    <name evidence="1" type="ORF">F4821DRAFT_265531</name>
</gene>
<organism evidence="1 2">
    <name type="scientific">Hypoxylon rubiginosum</name>
    <dbReference type="NCBI Taxonomy" id="110542"/>
    <lineage>
        <taxon>Eukaryota</taxon>
        <taxon>Fungi</taxon>
        <taxon>Dikarya</taxon>
        <taxon>Ascomycota</taxon>
        <taxon>Pezizomycotina</taxon>
        <taxon>Sordariomycetes</taxon>
        <taxon>Xylariomycetidae</taxon>
        <taxon>Xylariales</taxon>
        <taxon>Hypoxylaceae</taxon>
        <taxon>Hypoxylon</taxon>
    </lineage>
</organism>
<keyword evidence="2" id="KW-1185">Reference proteome</keyword>
<comment type="caution">
    <text evidence="1">The sequence shown here is derived from an EMBL/GenBank/DDBJ whole genome shotgun (WGS) entry which is preliminary data.</text>
</comment>
<reference evidence="1 2" key="1">
    <citation type="journal article" date="2022" name="New Phytol.">
        <title>Ecological generalism drives hyperdiversity of secondary metabolite gene clusters in xylarialean endophytes.</title>
        <authorList>
            <person name="Franco M.E.E."/>
            <person name="Wisecaver J.H."/>
            <person name="Arnold A.E."/>
            <person name="Ju Y.M."/>
            <person name="Slot J.C."/>
            <person name="Ahrendt S."/>
            <person name="Moore L.P."/>
            <person name="Eastman K.E."/>
            <person name="Scott K."/>
            <person name="Konkel Z."/>
            <person name="Mondo S.J."/>
            <person name="Kuo A."/>
            <person name="Hayes R.D."/>
            <person name="Haridas S."/>
            <person name="Andreopoulos B."/>
            <person name="Riley R."/>
            <person name="LaButti K."/>
            <person name="Pangilinan J."/>
            <person name="Lipzen A."/>
            <person name="Amirebrahimi M."/>
            <person name="Yan J."/>
            <person name="Adam C."/>
            <person name="Keymanesh K."/>
            <person name="Ng V."/>
            <person name="Louie K."/>
            <person name="Northen T."/>
            <person name="Drula E."/>
            <person name="Henrissat B."/>
            <person name="Hsieh H.M."/>
            <person name="Youens-Clark K."/>
            <person name="Lutzoni F."/>
            <person name="Miadlikowska J."/>
            <person name="Eastwood D.C."/>
            <person name="Hamelin R.C."/>
            <person name="Grigoriev I.V."/>
            <person name="U'Ren J.M."/>
        </authorList>
    </citation>
    <scope>NUCLEOTIDE SEQUENCE [LARGE SCALE GENOMIC DNA]</scope>
    <source>
        <strain evidence="1 2">ER1909</strain>
    </source>
</reference>
<protein>
    <submittedName>
        <fullName evidence="1">Uncharacterized protein</fullName>
    </submittedName>
</protein>
<dbReference type="Proteomes" id="UP001497680">
    <property type="component" value="Unassembled WGS sequence"/>
</dbReference>
<dbReference type="EMBL" id="MU394421">
    <property type="protein sequence ID" value="KAI6080816.1"/>
    <property type="molecule type" value="Genomic_DNA"/>
</dbReference>
<name>A0ACC0CKD4_9PEZI</name>
<accession>A0ACC0CKD4</accession>
<proteinExistence type="predicted"/>
<evidence type="ECO:0000313" key="2">
    <source>
        <dbReference type="Proteomes" id="UP001497680"/>
    </source>
</evidence>
<evidence type="ECO:0000313" key="1">
    <source>
        <dbReference type="EMBL" id="KAI6080816.1"/>
    </source>
</evidence>